<comment type="subcellular location">
    <subcellularLocation>
        <location evidence="1">Nucleus</location>
    </subcellularLocation>
</comment>
<keyword evidence="2" id="KW-0805">Transcription regulation</keyword>
<dbReference type="SMART" id="SM00066">
    <property type="entry name" value="GAL4"/>
    <property type="match status" value="1"/>
</dbReference>
<organism evidence="8 9">
    <name type="scientific">Aspergillus cristatus</name>
    <name type="common">Chinese Fuzhuan brick tea-fermentation fungus</name>
    <name type="synonym">Eurotium cristatum</name>
    <dbReference type="NCBI Taxonomy" id="573508"/>
    <lineage>
        <taxon>Eukaryota</taxon>
        <taxon>Fungi</taxon>
        <taxon>Dikarya</taxon>
        <taxon>Ascomycota</taxon>
        <taxon>Pezizomycotina</taxon>
        <taxon>Eurotiomycetes</taxon>
        <taxon>Eurotiomycetidae</taxon>
        <taxon>Eurotiales</taxon>
        <taxon>Aspergillaceae</taxon>
        <taxon>Aspergillus</taxon>
        <taxon>Aspergillus subgen. Aspergillus</taxon>
    </lineage>
</organism>
<dbReference type="InterPro" id="IPR021858">
    <property type="entry name" value="Fun_TF"/>
</dbReference>
<dbReference type="Gene3D" id="4.10.240.10">
    <property type="entry name" value="Zn(2)-C6 fungal-type DNA-binding domain"/>
    <property type="match status" value="1"/>
</dbReference>
<dbReference type="PROSITE" id="PS50048">
    <property type="entry name" value="ZN2_CY6_FUNGAL_2"/>
    <property type="match status" value="1"/>
</dbReference>
<dbReference type="SUPFAM" id="SSF57701">
    <property type="entry name" value="Zn2/Cys6 DNA-binding domain"/>
    <property type="match status" value="1"/>
</dbReference>
<proteinExistence type="predicted"/>
<dbReference type="GO" id="GO:0003677">
    <property type="term" value="F:DNA binding"/>
    <property type="evidence" value="ECO:0007669"/>
    <property type="project" value="UniProtKB-KW"/>
</dbReference>
<evidence type="ECO:0000313" key="8">
    <source>
        <dbReference type="EMBL" id="ODM23680.1"/>
    </source>
</evidence>
<sequence>MSNITAFKFEKFQQPETVEYPPIGVSANIDTPPTPGNQGKPDGKKYRRSRSGCYTCRLRRKKCDEGQPACATCISLCVKCEYKRPAWWGSMEQRQMQKDRIKLRIRHTKDTEKNGNFQEQMSRARALIFASPEIASGFNRPVNDQYVSQSSTSALVQGQYPCNMSRTVMNSGAPPCRALSGLVGGSHTTARAQDNCHIDPSSYLEPKALAGNYQSLSSVLQTPVPMIGHDQLLLDHFIDNILRLSFPVLEAHSRGPARLCAILDSLKTNKSYFHCSLSVSAIHLKTTMNISSQRINHDIMRHRYGAVSQLCKTLSNESEHTQILDATLAMIFFHCSVGTPDDEELPDIPWHDHFQAAANLVSKLEEYLDPNAALPFSMSLTAWIDILGATMLGTAPKFAPTYREKHLSGTTSGLREMMGCDDRIMYLISEIACLEALKSEGRISETRLYQHVSALTGQLDFTEPADPSLRTPYTPSGAIWPEQLTKNMSAVFRAAARIYLYTLLPGIDRSHPTITTLVAKITDILPYIPSGPYGFDRSLVWPLLITGAHSEPTNTFRRIFSERASSLGDVGDFGSFGRMYRLLVEVWRLTDEPPTPPAIIERPRTYIDPYTGLPTPGLKRDEMMQSPSPVQYTLGLRSIKRQQVQWRDVMNRNGWKFLLI</sequence>
<dbReference type="EMBL" id="JXNT01000001">
    <property type="protein sequence ID" value="ODM23680.1"/>
    <property type="molecule type" value="Genomic_DNA"/>
</dbReference>
<dbReference type="PANTHER" id="PTHR37534:SF12">
    <property type="entry name" value="ZN(2)-C6 FUNGAL-TYPE DOMAIN-CONTAINING PROTEIN"/>
    <property type="match status" value="1"/>
</dbReference>
<dbReference type="OrthoDB" id="5294180at2759"/>
<evidence type="ECO:0000256" key="3">
    <source>
        <dbReference type="ARBA" id="ARBA00023125"/>
    </source>
</evidence>
<comment type="caution">
    <text evidence="8">The sequence shown here is derived from an EMBL/GenBank/DDBJ whole genome shotgun (WGS) entry which is preliminary data.</text>
</comment>
<evidence type="ECO:0000256" key="1">
    <source>
        <dbReference type="ARBA" id="ARBA00004123"/>
    </source>
</evidence>
<keyword evidence="9" id="KW-1185">Reference proteome</keyword>
<dbReference type="PANTHER" id="PTHR37534">
    <property type="entry name" value="TRANSCRIPTIONAL ACTIVATOR PROTEIN UGA3"/>
    <property type="match status" value="1"/>
</dbReference>
<dbReference type="GO" id="GO:0005634">
    <property type="term" value="C:nucleus"/>
    <property type="evidence" value="ECO:0007669"/>
    <property type="project" value="UniProtKB-SubCell"/>
</dbReference>
<name>A0A1E3BRU6_ASPCR</name>
<protein>
    <recommendedName>
        <fullName evidence="7">Zn(2)-C6 fungal-type domain-containing protein</fullName>
    </recommendedName>
</protein>
<evidence type="ECO:0000256" key="6">
    <source>
        <dbReference type="SAM" id="MobiDB-lite"/>
    </source>
</evidence>
<dbReference type="InterPro" id="IPR036864">
    <property type="entry name" value="Zn2-C6_fun-type_DNA-bd_sf"/>
</dbReference>
<evidence type="ECO:0000256" key="5">
    <source>
        <dbReference type="ARBA" id="ARBA00023242"/>
    </source>
</evidence>
<evidence type="ECO:0000313" key="9">
    <source>
        <dbReference type="Proteomes" id="UP000094569"/>
    </source>
</evidence>
<dbReference type="CDD" id="cd00067">
    <property type="entry name" value="GAL4"/>
    <property type="match status" value="1"/>
</dbReference>
<dbReference type="InterPro" id="IPR001138">
    <property type="entry name" value="Zn2Cys6_DnaBD"/>
</dbReference>
<dbReference type="GO" id="GO:0000981">
    <property type="term" value="F:DNA-binding transcription factor activity, RNA polymerase II-specific"/>
    <property type="evidence" value="ECO:0007669"/>
    <property type="project" value="InterPro"/>
</dbReference>
<keyword evidence="3" id="KW-0238">DNA-binding</keyword>
<dbReference type="Pfam" id="PF11951">
    <property type="entry name" value="Fungal_trans_2"/>
    <property type="match status" value="1"/>
</dbReference>
<dbReference type="GO" id="GO:0008270">
    <property type="term" value="F:zinc ion binding"/>
    <property type="evidence" value="ECO:0007669"/>
    <property type="project" value="InterPro"/>
</dbReference>
<dbReference type="Pfam" id="PF00172">
    <property type="entry name" value="Zn_clus"/>
    <property type="match status" value="1"/>
</dbReference>
<dbReference type="PROSITE" id="PS00463">
    <property type="entry name" value="ZN2_CY6_FUNGAL_1"/>
    <property type="match status" value="1"/>
</dbReference>
<evidence type="ECO:0000256" key="4">
    <source>
        <dbReference type="ARBA" id="ARBA00023163"/>
    </source>
</evidence>
<keyword evidence="4" id="KW-0804">Transcription</keyword>
<evidence type="ECO:0000259" key="7">
    <source>
        <dbReference type="PROSITE" id="PS50048"/>
    </source>
</evidence>
<dbReference type="AlphaFoldDB" id="A0A1E3BRU6"/>
<keyword evidence="5" id="KW-0539">Nucleus</keyword>
<dbReference type="STRING" id="573508.A0A1E3BRU6"/>
<feature type="region of interest" description="Disordered" evidence="6">
    <location>
        <begin position="22"/>
        <end position="48"/>
    </location>
</feature>
<dbReference type="Proteomes" id="UP000094569">
    <property type="component" value="Unassembled WGS sequence"/>
</dbReference>
<dbReference type="VEuPathDB" id="FungiDB:SI65_01269"/>
<reference evidence="8 9" key="1">
    <citation type="journal article" date="2016" name="BMC Genomics">
        <title>Comparative genomic and transcriptomic analyses of the Fuzhuan brick tea-fermentation fungus Aspergillus cristatus.</title>
        <authorList>
            <person name="Ge Y."/>
            <person name="Wang Y."/>
            <person name="Liu Y."/>
            <person name="Tan Y."/>
            <person name="Ren X."/>
            <person name="Zhang X."/>
            <person name="Hyde K.D."/>
            <person name="Liu Y."/>
            <person name="Liu Z."/>
        </authorList>
    </citation>
    <scope>NUCLEOTIDE SEQUENCE [LARGE SCALE GENOMIC DNA]</scope>
    <source>
        <strain evidence="8 9">GZAAS20.1005</strain>
    </source>
</reference>
<evidence type="ECO:0000256" key="2">
    <source>
        <dbReference type="ARBA" id="ARBA00023015"/>
    </source>
</evidence>
<gene>
    <name evidence="8" type="ORF">SI65_01269</name>
</gene>
<feature type="domain" description="Zn(2)-C6 fungal-type" evidence="7">
    <location>
        <begin position="52"/>
        <end position="82"/>
    </location>
</feature>
<accession>A0A1E3BRU6</accession>